<keyword evidence="4 8" id="KW-0812">Transmembrane</keyword>
<comment type="subcellular location">
    <subcellularLocation>
        <location evidence="1">Cell membrane</location>
        <topology evidence="1">Multi-pass membrane protein</topology>
    </subcellularLocation>
</comment>
<organism evidence="10 11">
    <name type="scientific">Nocardioides piscis</name>
    <dbReference type="NCBI Taxonomy" id="2714938"/>
    <lineage>
        <taxon>Bacteria</taxon>
        <taxon>Bacillati</taxon>
        <taxon>Actinomycetota</taxon>
        <taxon>Actinomycetes</taxon>
        <taxon>Propionibacteriales</taxon>
        <taxon>Nocardioidaceae</taxon>
        <taxon>Nocardioides</taxon>
    </lineage>
</organism>
<evidence type="ECO:0000256" key="8">
    <source>
        <dbReference type="SAM" id="Phobius"/>
    </source>
</evidence>
<keyword evidence="11" id="KW-1185">Reference proteome</keyword>
<gene>
    <name evidence="10" type="ORF">G7071_07235</name>
</gene>
<dbReference type="RefSeq" id="WP_166316738.1">
    <property type="nucleotide sequence ID" value="NZ_CP049866.1"/>
</dbReference>
<protein>
    <recommendedName>
        <fullName evidence="9">Polysaccharide chain length determinant N-terminal domain-containing protein</fullName>
    </recommendedName>
</protein>
<dbReference type="InterPro" id="IPR050445">
    <property type="entry name" value="Bact_polysacc_biosynth/exp"/>
</dbReference>
<accession>A0A6G7YEN2</accession>
<evidence type="ECO:0000256" key="3">
    <source>
        <dbReference type="ARBA" id="ARBA00022475"/>
    </source>
</evidence>
<dbReference type="KEGG" id="npi:G7071_07235"/>
<evidence type="ECO:0000256" key="2">
    <source>
        <dbReference type="ARBA" id="ARBA00006683"/>
    </source>
</evidence>
<dbReference type="PANTHER" id="PTHR32309">
    <property type="entry name" value="TYROSINE-PROTEIN KINASE"/>
    <property type="match status" value="1"/>
</dbReference>
<keyword evidence="5 8" id="KW-1133">Transmembrane helix</keyword>
<comment type="similarity">
    <text evidence="2">Belongs to the CpsC/CapA family.</text>
</comment>
<proteinExistence type="inferred from homology"/>
<evidence type="ECO:0000256" key="4">
    <source>
        <dbReference type="ARBA" id="ARBA00022692"/>
    </source>
</evidence>
<evidence type="ECO:0000256" key="6">
    <source>
        <dbReference type="ARBA" id="ARBA00023136"/>
    </source>
</evidence>
<dbReference type="GO" id="GO:0005886">
    <property type="term" value="C:plasma membrane"/>
    <property type="evidence" value="ECO:0007669"/>
    <property type="project" value="UniProtKB-SubCell"/>
</dbReference>
<dbReference type="PANTHER" id="PTHR32309:SF13">
    <property type="entry name" value="FERRIC ENTEROBACTIN TRANSPORT PROTEIN FEPE"/>
    <property type="match status" value="1"/>
</dbReference>
<evidence type="ECO:0000256" key="5">
    <source>
        <dbReference type="ARBA" id="ARBA00022989"/>
    </source>
</evidence>
<dbReference type="AlphaFoldDB" id="A0A6G7YEN2"/>
<feature type="region of interest" description="Disordered" evidence="7">
    <location>
        <begin position="230"/>
        <end position="262"/>
    </location>
</feature>
<evidence type="ECO:0000313" key="10">
    <source>
        <dbReference type="EMBL" id="QIK75253.1"/>
    </source>
</evidence>
<feature type="compositionally biased region" description="Basic residues" evidence="7">
    <location>
        <begin position="231"/>
        <end position="240"/>
    </location>
</feature>
<keyword evidence="3" id="KW-1003">Cell membrane</keyword>
<evidence type="ECO:0000259" key="9">
    <source>
        <dbReference type="Pfam" id="PF02706"/>
    </source>
</evidence>
<keyword evidence="6 8" id="KW-0472">Membrane</keyword>
<name>A0A6G7YEN2_9ACTN</name>
<feature type="domain" description="Polysaccharide chain length determinant N-terminal" evidence="9">
    <location>
        <begin position="1"/>
        <end position="87"/>
    </location>
</feature>
<feature type="transmembrane region" description="Helical" evidence="8">
    <location>
        <begin position="16"/>
        <end position="35"/>
    </location>
</feature>
<evidence type="ECO:0000256" key="7">
    <source>
        <dbReference type="SAM" id="MobiDB-lite"/>
    </source>
</evidence>
<dbReference type="GO" id="GO:0004713">
    <property type="term" value="F:protein tyrosine kinase activity"/>
    <property type="evidence" value="ECO:0007669"/>
    <property type="project" value="TreeGrafter"/>
</dbReference>
<reference evidence="10 11" key="1">
    <citation type="submission" date="2020-03" db="EMBL/GenBank/DDBJ databases">
        <title>Nocardioides sp. nov., isolated from fish.</title>
        <authorList>
            <person name="Hyun D.-W."/>
            <person name="Bae J.-W."/>
        </authorList>
    </citation>
    <scope>NUCLEOTIDE SEQUENCE [LARGE SCALE GENOMIC DNA]</scope>
    <source>
        <strain evidence="10 11">HDW12A</strain>
    </source>
</reference>
<dbReference type="EMBL" id="CP049866">
    <property type="protein sequence ID" value="QIK75253.1"/>
    <property type="molecule type" value="Genomic_DNA"/>
</dbReference>
<dbReference type="Pfam" id="PF02706">
    <property type="entry name" value="Wzz"/>
    <property type="match status" value="1"/>
</dbReference>
<dbReference type="InterPro" id="IPR003856">
    <property type="entry name" value="LPS_length_determ_N"/>
</dbReference>
<sequence>MDLKDYWLTLRRRWRIVVASLGVVVAIAAILSFTATPQFESSTRLFVSTSQADDSTTFAGGAYATQRVTSYADLVGSRELAERVVEALDADLDPADLPSMVTATVVPETVLLEITVTNPESEVARDLAQSYAEELQDLVDELETPEGKREAPIKATIVDDAQETSDPVSPDPVRNLALAAVLGLLLGLGLAVARELLDTSIRANTDVTDVTDAPILANIVADDAAMLPRARPSRRRRRGPSRSGCCAPTCNMSRSTRTRRSS</sequence>
<dbReference type="Proteomes" id="UP000502035">
    <property type="component" value="Chromosome"/>
</dbReference>
<evidence type="ECO:0000256" key="1">
    <source>
        <dbReference type="ARBA" id="ARBA00004651"/>
    </source>
</evidence>
<evidence type="ECO:0000313" key="11">
    <source>
        <dbReference type="Proteomes" id="UP000502035"/>
    </source>
</evidence>